<proteinExistence type="predicted"/>
<dbReference type="Gene3D" id="1.25.40.10">
    <property type="entry name" value="Tetratricopeptide repeat domain"/>
    <property type="match status" value="1"/>
</dbReference>
<dbReference type="SUPFAM" id="SSF48452">
    <property type="entry name" value="TPR-like"/>
    <property type="match status" value="1"/>
</dbReference>
<dbReference type="AlphaFoldDB" id="B8FNG0"/>
<protein>
    <submittedName>
        <fullName evidence="2">Tetratricopeptide TPR_2 repeat protein</fullName>
    </submittedName>
</protein>
<gene>
    <name evidence="2" type="ordered locus">Dalk_4563</name>
</gene>
<dbReference type="HOGENOM" id="CLU_1616324_0_0_7"/>
<name>B8FNG0_DESAL</name>
<dbReference type="EMBL" id="CP001322">
    <property type="protein sequence ID" value="ACL06241.1"/>
    <property type="molecule type" value="Genomic_DNA"/>
</dbReference>
<dbReference type="InterPro" id="IPR011990">
    <property type="entry name" value="TPR-like_helical_dom_sf"/>
</dbReference>
<dbReference type="PROSITE" id="PS50005">
    <property type="entry name" value="TPR"/>
    <property type="match status" value="1"/>
</dbReference>
<evidence type="ECO:0000256" key="1">
    <source>
        <dbReference type="PROSITE-ProRule" id="PRU00339"/>
    </source>
</evidence>
<keyword evidence="3" id="KW-1185">Reference proteome</keyword>
<sequence length="164" mass="18764">MKNNHREILRFRSNSMVALLMAITICILYAQAIRADQCHKVYDAAERLRMWDVAEYWAEKAWSIFPVEKEPRSFIGRAKIETGDVIGATAVLEDLTDDYPYHMNGLINLAWAYRLQGENEKAMKCYERALAIRPEDKKALGGYYAAYRSNQNRITPPLSGSTAP</sequence>
<evidence type="ECO:0000313" key="3">
    <source>
        <dbReference type="Proteomes" id="UP000000739"/>
    </source>
</evidence>
<dbReference type="SMART" id="SM00028">
    <property type="entry name" value="TPR"/>
    <property type="match status" value="1"/>
</dbReference>
<feature type="repeat" description="TPR" evidence="1">
    <location>
        <begin position="103"/>
        <end position="136"/>
    </location>
</feature>
<dbReference type="Pfam" id="PF00515">
    <property type="entry name" value="TPR_1"/>
    <property type="match status" value="1"/>
</dbReference>
<dbReference type="Proteomes" id="UP000000739">
    <property type="component" value="Chromosome"/>
</dbReference>
<dbReference type="RefSeq" id="WP_015949280.1">
    <property type="nucleotide sequence ID" value="NC_011768.1"/>
</dbReference>
<evidence type="ECO:0000313" key="2">
    <source>
        <dbReference type="EMBL" id="ACL06241.1"/>
    </source>
</evidence>
<accession>B8FNG0</accession>
<reference evidence="2 3" key="1">
    <citation type="journal article" date="2012" name="Environ. Microbiol.">
        <title>The genome sequence of Desulfatibacillum alkenivorans AK-01: a blueprint for anaerobic alkane oxidation.</title>
        <authorList>
            <person name="Callaghan A.V."/>
            <person name="Morris B.E."/>
            <person name="Pereira I.A."/>
            <person name="McInerney M.J."/>
            <person name="Austin R.N."/>
            <person name="Groves J.T."/>
            <person name="Kukor J.J."/>
            <person name="Suflita J.M."/>
            <person name="Young L.Y."/>
            <person name="Zylstra G.J."/>
            <person name="Wawrik B."/>
        </authorList>
    </citation>
    <scope>NUCLEOTIDE SEQUENCE [LARGE SCALE GENOMIC DNA]</scope>
    <source>
        <strain evidence="2 3">AK-01</strain>
    </source>
</reference>
<dbReference type="eggNOG" id="COG0457">
    <property type="taxonomic scope" value="Bacteria"/>
</dbReference>
<organism evidence="2 3">
    <name type="scientific">Desulfatibacillum aliphaticivorans</name>
    <dbReference type="NCBI Taxonomy" id="218208"/>
    <lineage>
        <taxon>Bacteria</taxon>
        <taxon>Pseudomonadati</taxon>
        <taxon>Thermodesulfobacteriota</taxon>
        <taxon>Desulfobacteria</taxon>
        <taxon>Desulfobacterales</taxon>
        <taxon>Desulfatibacillaceae</taxon>
        <taxon>Desulfatibacillum</taxon>
    </lineage>
</organism>
<dbReference type="KEGG" id="dal:Dalk_4563"/>
<keyword evidence="1" id="KW-0802">TPR repeat</keyword>
<dbReference type="InterPro" id="IPR019734">
    <property type="entry name" value="TPR_rpt"/>
</dbReference>